<proteinExistence type="predicted"/>
<evidence type="ECO:0000256" key="1">
    <source>
        <dbReference type="SAM" id="MobiDB-lite"/>
    </source>
</evidence>
<reference evidence="2 3" key="1">
    <citation type="submission" date="2019-05" db="EMBL/GenBank/DDBJ databases">
        <title>Another draft genome of Portunus trituberculatus and its Hox gene families provides insights of decapod evolution.</title>
        <authorList>
            <person name="Jeong J.-H."/>
            <person name="Song I."/>
            <person name="Kim S."/>
            <person name="Choi T."/>
            <person name="Kim D."/>
            <person name="Ryu S."/>
            <person name="Kim W."/>
        </authorList>
    </citation>
    <scope>NUCLEOTIDE SEQUENCE [LARGE SCALE GENOMIC DNA]</scope>
    <source>
        <tissue evidence="2">Muscle</tissue>
    </source>
</reference>
<feature type="region of interest" description="Disordered" evidence="1">
    <location>
        <begin position="1"/>
        <end position="23"/>
    </location>
</feature>
<keyword evidence="3" id="KW-1185">Reference proteome</keyword>
<dbReference type="AlphaFoldDB" id="A0A5B7ITN5"/>
<dbReference type="EMBL" id="VSRR010068635">
    <property type="protein sequence ID" value="MPC85499.1"/>
    <property type="molecule type" value="Genomic_DNA"/>
</dbReference>
<dbReference type="Proteomes" id="UP000324222">
    <property type="component" value="Unassembled WGS sequence"/>
</dbReference>
<organism evidence="2 3">
    <name type="scientific">Portunus trituberculatus</name>
    <name type="common">Swimming crab</name>
    <name type="synonym">Neptunus trituberculatus</name>
    <dbReference type="NCBI Taxonomy" id="210409"/>
    <lineage>
        <taxon>Eukaryota</taxon>
        <taxon>Metazoa</taxon>
        <taxon>Ecdysozoa</taxon>
        <taxon>Arthropoda</taxon>
        <taxon>Crustacea</taxon>
        <taxon>Multicrustacea</taxon>
        <taxon>Malacostraca</taxon>
        <taxon>Eumalacostraca</taxon>
        <taxon>Eucarida</taxon>
        <taxon>Decapoda</taxon>
        <taxon>Pleocyemata</taxon>
        <taxon>Brachyura</taxon>
        <taxon>Eubrachyura</taxon>
        <taxon>Portunoidea</taxon>
        <taxon>Portunidae</taxon>
        <taxon>Portuninae</taxon>
        <taxon>Portunus</taxon>
    </lineage>
</organism>
<accession>A0A5B7ITN5</accession>
<name>A0A5B7ITN5_PORTR</name>
<protein>
    <submittedName>
        <fullName evidence="2">Uncharacterized protein</fullName>
    </submittedName>
</protein>
<evidence type="ECO:0000313" key="3">
    <source>
        <dbReference type="Proteomes" id="UP000324222"/>
    </source>
</evidence>
<evidence type="ECO:0000313" key="2">
    <source>
        <dbReference type="EMBL" id="MPC85499.1"/>
    </source>
</evidence>
<sequence>MTCGCGDVERRGGGGCGGRGDHRGKMRLSSLVIRWCAALVGTGQAVSRHRTQEKRGVMVHGV</sequence>
<comment type="caution">
    <text evidence="2">The sequence shown here is derived from an EMBL/GenBank/DDBJ whole genome shotgun (WGS) entry which is preliminary data.</text>
</comment>
<gene>
    <name evidence="2" type="ORF">E2C01_080278</name>
</gene>